<dbReference type="OrthoDB" id="4827927at2"/>
<dbReference type="AlphaFoldDB" id="A0A1H2JRD4"/>
<reference evidence="3" key="1">
    <citation type="submission" date="2016-10" db="EMBL/GenBank/DDBJ databases">
        <authorList>
            <person name="Varghese N."/>
            <person name="Submissions S."/>
        </authorList>
    </citation>
    <scope>NUCLEOTIDE SEQUENCE [LARGE SCALE GENOMIC DNA]</scope>
    <source>
        <strain evidence="3">DSM 45079</strain>
    </source>
</reference>
<dbReference type="Proteomes" id="UP000182977">
    <property type="component" value="Chromosome I"/>
</dbReference>
<evidence type="ECO:0000313" key="2">
    <source>
        <dbReference type="EMBL" id="SDU58728.1"/>
    </source>
</evidence>
<feature type="transmembrane region" description="Helical" evidence="1">
    <location>
        <begin position="69"/>
        <end position="88"/>
    </location>
</feature>
<protein>
    <submittedName>
        <fullName evidence="2">Uncharacterized membrane protein</fullName>
    </submittedName>
</protein>
<evidence type="ECO:0000256" key="1">
    <source>
        <dbReference type="SAM" id="Phobius"/>
    </source>
</evidence>
<dbReference type="RefSeq" id="WP_052762213.1">
    <property type="nucleotide sequence ID" value="NZ_KQ061221.1"/>
</dbReference>
<sequence>MSETMGTTERREAGRGDGWTGLVLGVTLLAVVLVTGLNFTFSAAVMPNLADVDDQTFVTTLQRYNDNPVFPVTFTLALLLAIVAPLVLRRYGPPAAVRWSVVALVLVAVVFALTMIVNVPLNTEIDQLGDLGDAAAVTDVRDRFETQWVVSNAVRTVLSIAAVGALTQALVLRKAR</sequence>
<dbReference type="EMBL" id="LT629791">
    <property type="protein sequence ID" value="SDU58728.1"/>
    <property type="molecule type" value="Genomic_DNA"/>
</dbReference>
<proteinExistence type="predicted"/>
<dbReference type="STRING" id="419479.SAMN04488563_2969"/>
<name>A0A1H2JRD4_9ACTN</name>
<dbReference type="Pfam" id="PF08592">
    <property type="entry name" value="Anthrone_oxy"/>
    <property type="match status" value="1"/>
</dbReference>
<keyword evidence="1" id="KW-0812">Transmembrane</keyword>
<gene>
    <name evidence="2" type="ORF">SAMN04488563_2969</name>
</gene>
<feature type="transmembrane region" description="Helical" evidence="1">
    <location>
        <begin position="100"/>
        <end position="121"/>
    </location>
</feature>
<feature type="transmembrane region" description="Helical" evidence="1">
    <location>
        <begin position="21"/>
        <end position="49"/>
    </location>
</feature>
<keyword evidence="1" id="KW-0472">Membrane</keyword>
<evidence type="ECO:0000313" key="3">
    <source>
        <dbReference type="Proteomes" id="UP000182977"/>
    </source>
</evidence>
<accession>A0A1H2JRD4</accession>
<keyword evidence="3" id="KW-1185">Reference proteome</keyword>
<feature type="transmembrane region" description="Helical" evidence="1">
    <location>
        <begin position="153"/>
        <end position="172"/>
    </location>
</feature>
<keyword evidence="1" id="KW-1133">Transmembrane helix</keyword>
<organism evidence="2 3">
    <name type="scientific">Jiangella alkaliphila</name>
    <dbReference type="NCBI Taxonomy" id="419479"/>
    <lineage>
        <taxon>Bacteria</taxon>
        <taxon>Bacillati</taxon>
        <taxon>Actinomycetota</taxon>
        <taxon>Actinomycetes</taxon>
        <taxon>Jiangellales</taxon>
        <taxon>Jiangellaceae</taxon>
        <taxon>Jiangella</taxon>
    </lineage>
</organism>
<dbReference type="InterPro" id="IPR013901">
    <property type="entry name" value="Anthrone_oxy"/>
</dbReference>